<evidence type="ECO:0000313" key="4">
    <source>
        <dbReference type="Proteomes" id="UP000007797"/>
    </source>
</evidence>
<dbReference type="InterPro" id="IPR001611">
    <property type="entry name" value="Leu-rich_rpt"/>
</dbReference>
<evidence type="ECO:0000256" key="2">
    <source>
        <dbReference type="SAM" id="MobiDB-lite"/>
    </source>
</evidence>
<dbReference type="GeneID" id="14870279"/>
<feature type="compositionally biased region" description="Basic residues" evidence="2">
    <location>
        <begin position="826"/>
        <end position="838"/>
    </location>
</feature>
<keyword evidence="1" id="KW-0175">Coiled coil</keyword>
<evidence type="ECO:0000256" key="1">
    <source>
        <dbReference type="SAM" id="Coils"/>
    </source>
</evidence>
<feature type="region of interest" description="Disordered" evidence="2">
    <location>
        <begin position="120"/>
        <end position="143"/>
    </location>
</feature>
<dbReference type="OrthoDB" id="120976at2759"/>
<dbReference type="PANTHER" id="PTHR21538">
    <property type="entry name" value="ANILLIN/RHOTEKIN RTKN"/>
    <property type="match status" value="1"/>
</dbReference>
<evidence type="ECO:0000313" key="3">
    <source>
        <dbReference type="EMBL" id="EGG18531.1"/>
    </source>
</evidence>
<feature type="region of interest" description="Disordered" evidence="2">
    <location>
        <begin position="1"/>
        <end position="71"/>
    </location>
</feature>
<dbReference type="AlphaFoldDB" id="F4Q130"/>
<dbReference type="KEGG" id="dfa:DFA_04025"/>
<dbReference type="Proteomes" id="UP000007797">
    <property type="component" value="Unassembled WGS sequence"/>
</dbReference>
<dbReference type="PANTHER" id="PTHR21538:SF24">
    <property type="entry name" value="PH DOMAIN-CONTAINING PROTEIN"/>
    <property type="match status" value="1"/>
</dbReference>
<feature type="compositionally biased region" description="Low complexity" evidence="2">
    <location>
        <begin position="779"/>
        <end position="808"/>
    </location>
</feature>
<protein>
    <recommendedName>
        <fullName evidence="5">Leucine-rich repeat-containing protein</fullName>
    </recommendedName>
</protein>
<dbReference type="SUPFAM" id="SSF52047">
    <property type="entry name" value="RNI-like"/>
    <property type="match status" value="1"/>
</dbReference>
<feature type="compositionally biased region" description="Polar residues" evidence="2">
    <location>
        <begin position="46"/>
        <end position="60"/>
    </location>
</feature>
<sequence>MSNRNYNTSKSITSKDSGSRSNDATETSALNINTTTTTLKDKKRSLNMSATTTTTSGQDDNNNNNNESQQPQLYKGINKNYKLKSIPTTTSSTTSTTTEMNLSKPLKKVKKNTILIESPTKTNTSTASSSSKLNKNYNPNSNNLTKLFEQQTSSFSSLSSSKTTTTTTIEPEPISKIVLYLPHIIQKYIIEFLVQQCYISFRQVSKYWHRVSDSLIENLVIYFTGITSTSSVVATLESFSHTITTNLTSLRSLSFVNASKYLEFPRYYYNTLVHPFIVRVIKHNTIFANLTIKGFPLLCQEVGGNIYGGSNTPYYDSFSSPSQPSNAEKIEKYKQRSKVFFDCLFSPSSVVTSIKFKNVSFDTHSLYLFFNSLQPHRNLESLSIVDNIGVEGPQLLSQIIQKGGLLNLRNLTISNNTQSEELTLNIRDLILHMVKSNNQQPIQSITTNGTTVPSSSPPVNIINILSIFKLEYLDLSSNALDDNALMRMIGAIAKLETLQTLVLSNNRLSLDENITWSPINFGPYIVTLNLSKNRISGTTRMTEYLATTHHLKNLDLSSNILGHGGSKRLCRSILANISITELDVSCNRIESIGAASIIDAVCANNIQRLILHSNNIDNTCCKFIGHLFTQKPVPITFLNLSNNKIGLVAFKDIIKYISKYNKIHLKLDSQIYFNNYQEIEKLKEEEVEEEVEKENKTSQIAMMEQQEEEIMLEEYVQDLEYSLINQTTSIELTESIEHEPTILEQQVEEPKKKKKKEKKKKKKEKEEENNNYNEEDDTQNNINNEDNNESLESPETITTTTTTTTSTTIEKKKRKKLDKSDESIKTKKKKSTTVPKKKKKLLIEQFHQKEQLTPICHIDLSHNKIQLNGAEKHVQPYQGPTINETYKLIDINV</sequence>
<organism evidence="3 4">
    <name type="scientific">Cavenderia fasciculata</name>
    <name type="common">Slime mold</name>
    <name type="synonym">Dictyostelium fasciculatum</name>
    <dbReference type="NCBI Taxonomy" id="261658"/>
    <lineage>
        <taxon>Eukaryota</taxon>
        <taxon>Amoebozoa</taxon>
        <taxon>Evosea</taxon>
        <taxon>Eumycetozoa</taxon>
        <taxon>Dictyostelia</taxon>
        <taxon>Acytosteliales</taxon>
        <taxon>Cavenderiaceae</taxon>
        <taxon>Cavenderia</taxon>
    </lineage>
</organism>
<feature type="compositionally biased region" description="Acidic residues" evidence="2">
    <location>
        <begin position="767"/>
        <end position="778"/>
    </location>
</feature>
<dbReference type="Gene3D" id="3.80.10.10">
    <property type="entry name" value="Ribonuclease Inhibitor"/>
    <property type="match status" value="1"/>
</dbReference>
<dbReference type="RefSeq" id="XP_004366435.1">
    <property type="nucleotide sequence ID" value="XM_004366378.1"/>
</dbReference>
<evidence type="ECO:0008006" key="5">
    <source>
        <dbReference type="Google" id="ProtNLM"/>
    </source>
</evidence>
<feature type="compositionally biased region" description="Basic residues" evidence="2">
    <location>
        <begin position="752"/>
        <end position="763"/>
    </location>
</feature>
<accession>F4Q130</accession>
<feature type="coiled-coil region" evidence="1">
    <location>
        <begin position="676"/>
        <end position="708"/>
    </location>
</feature>
<proteinExistence type="predicted"/>
<reference evidence="4" key="1">
    <citation type="journal article" date="2011" name="Genome Res.">
        <title>Phylogeny-wide analysis of social amoeba genomes highlights ancient origins for complex intercellular communication.</title>
        <authorList>
            <person name="Heidel A.J."/>
            <person name="Lawal H.M."/>
            <person name="Felder M."/>
            <person name="Schilde C."/>
            <person name="Helps N.R."/>
            <person name="Tunggal B."/>
            <person name="Rivero F."/>
            <person name="John U."/>
            <person name="Schleicher M."/>
            <person name="Eichinger L."/>
            <person name="Platzer M."/>
            <person name="Noegel A.A."/>
            <person name="Schaap P."/>
            <person name="Gloeckner G."/>
        </authorList>
    </citation>
    <scope>NUCLEOTIDE SEQUENCE [LARGE SCALE GENOMIC DNA]</scope>
    <source>
        <strain evidence="4">SH3</strain>
    </source>
</reference>
<gene>
    <name evidence="3" type="primary">AAC1</name>
    <name evidence="3" type="ORF">DFA_04025</name>
</gene>
<feature type="region of interest" description="Disordered" evidence="2">
    <location>
        <begin position="735"/>
        <end position="838"/>
    </location>
</feature>
<dbReference type="GO" id="GO:0031106">
    <property type="term" value="P:septin ring organization"/>
    <property type="evidence" value="ECO:0007669"/>
    <property type="project" value="TreeGrafter"/>
</dbReference>
<feature type="compositionally biased region" description="Polar residues" evidence="2">
    <location>
        <begin position="1"/>
        <end position="33"/>
    </location>
</feature>
<keyword evidence="4" id="KW-1185">Reference proteome</keyword>
<dbReference type="GO" id="GO:0000281">
    <property type="term" value="P:mitotic cytokinesis"/>
    <property type="evidence" value="ECO:0007669"/>
    <property type="project" value="TreeGrafter"/>
</dbReference>
<name>F4Q130_CACFS</name>
<dbReference type="InterPro" id="IPR051364">
    <property type="entry name" value="Cytokinesis/Rho-signaling"/>
</dbReference>
<dbReference type="EMBL" id="GL883018">
    <property type="protein sequence ID" value="EGG18531.1"/>
    <property type="molecule type" value="Genomic_DNA"/>
</dbReference>
<dbReference type="GO" id="GO:0000915">
    <property type="term" value="P:actomyosin contractile ring assembly"/>
    <property type="evidence" value="ECO:0007669"/>
    <property type="project" value="TreeGrafter"/>
</dbReference>
<dbReference type="OMA" id="CKYWKKV"/>
<dbReference type="Pfam" id="PF13516">
    <property type="entry name" value="LRR_6"/>
    <property type="match status" value="2"/>
</dbReference>
<dbReference type="GO" id="GO:0005826">
    <property type="term" value="C:actomyosin contractile ring"/>
    <property type="evidence" value="ECO:0007669"/>
    <property type="project" value="TreeGrafter"/>
</dbReference>
<dbReference type="InterPro" id="IPR032675">
    <property type="entry name" value="LRR_dom_sf"/>
</dbReference>